<protein>
    <recommendedName>
        <fullName evidence="4">Sugar ABC transporter substrate-binding protein</fullName>
    </recommendedName>
</protein>
<dbReference type="InterPro" id="IPR006059">
    <property type="entry name" value="SBP"/>
</dbReference>
<keyword evidence="1" id="KW-1133">Transmembrane helix</keyword>
<dbReference type="InterPro" id="IPR050490">
    <property type="entry name" value="Bact_solute-bd_prot1"/>
</dbReference>
<dbReference type="Proteomes" id="UP000179275">
    <property type="component" value="Unassembled WGS sequence"/>
</dbReference>
<evidence type="ECO:0008006" key="4">
    <source>
        <dbReference type="Google" id="ProtNLM"/>
    </source>
</evidence>
<feature type="transmembrane region" description="Helical" evidence="1">
    <location>
        <begin position="7"/>
        <end position="28"/>
    </location>
</feature>
<dbReference type="PANTHER" id="PTHR43649">
    <property type="entry name" value="ARABINOSE-BINDING PROTEIN-RELATED"/>
    <property type="match status" value="1"/>
</dbReference>
<gene>
    <name evidence="2" type="ORF">A3C67_03235</name>
</gene>
<evidence type="ECO:0000313" key="2">
    <source>
        <dbReference type="EMBL" id="OGI76203.1"/>
    </source>
</evidence>
<dbReference type="PANTHER" id="PTHR43649:SF12">
    <property type="entry name" value="DIACETYLCHITOBIOSE BINDING PROTEIN DASA"/>
    <property type="match status" value="1"/>
</dbReference>
<dbReference type="SUPFAM" id="SSF53850">
    <property type="entry name" value="Periplasmic binding protein-like II"/>
    <property type="match status" value="1"/>
</dbReference>
<name>A0A1F6W2P9_9BACT</name>
<keyword evidence="1" id="KW-0812">Transmembrane</keyword>
<dbReference type="STRING" id="1801756.A3C67_03235"/>
<dbReference type="AlphaFoldDB" id="A0A1F6W2P9"/>
<comment type="caution">
    <text evidence="2">The sequence shown here is derived from an EMBL/GenBank/DDBJ whole genome shotgun (WGS) entry which is preliminary data.</text>
</comment>
<evidence type="ECO:0000313" key="3">
    <source>
        <dbReference type="Proteomes" id="UP000179275"/>
    </source>
</evidence>
<dbReference type="Gene3D" id="3.40.190.10">
    <property type="entry name" value="Periplasmic binding protein-like II"/>
    <property type="match status" value="1"/>
</dbReference>
<keyword evidence="1" id="KW-0472">Membrane</keyword>
<accession>A0A1F6W2P9</accession>
<proteinExistence type="predicted"/>
<reference evidence="2 3" key="1">
    <citation type="journal article" date="2016" name="Nat. Commun.">
        <title>Thousands of microbial genomes shed light on interconnected biogeochemical processes in an aquifer system.</title>
        <authorList>
            <person name="Anantharaman K."/>
            <person name="Brown C.T."/>
            <person name="Hug L.A."/>
            <person name="Sharon I."/>
            <person name="Castelle C.J."/>
            <person name="Probst A.J."/>
            <person name="Thomas B.C."/>
            <person name="Singh A."/>
            <person name="Wilkins M.J."/>
            <person name="Karaoz U."/>
            <person name="Brodie E.L."/>
            <person name="Williams K.H."/>
            <person name="Hubbard S.S."/>
            <person name="Banfield J.F."/>
        </authorList>
    </citation>
    <scope>NUCLEOTIDE SEQUENCE [LARGE SCALE GENOMIC DNA]</scope>
</reference>
<dbReference type="Pfam" id="PF01547">
    <property type="entry name" value="SBP_bac_1"/>
    <property type="match status" value="1"/>
</dbReference>
<organism evidence="2 3">
    <name type="scientific">Candidatus Nomurabacteria bacterium RIFCSPHIGHO2_02_FULL_42_19</name>
    <dbReference type="NCBI Taxonomy" id="1801756"/>
    <lineage>
        <taxon>Bacteria</taxon>
        <taxon>Candidatus Nomuraibacteriota</taxon>
    </lineage>
</organism>
<evidence type="ECO:0000256" key="1">
    <source>
        <dbReference type="SAM" id="Phobius"/>
    </source>
</evidence>
<sequence>MKDNFQIIFLVVFIFAAIVGILVFSGAIPLGGDEDGQGIGTVFLWGTVKSQTIIPLLEEFNATNENFVVAYVEKNEETFDQDLLEALATGQGPDMFFLPNDLAFHYANKIFTIPYDSYPLAPFKKNFAGAGEVFLTSRGILAFPLTIDPLVLYYNRSILDANNVVFPPTDWDEFTNQVSLLTKKDDSDKITKSGIALGHFSNVTHAKDILATLFMQTGDQIVVEKNGSFISVLNKNNTLSPVLQFYTDFADPLKTVYSWNKSFTNSHDFFSTNNLAFYFGFASELSSLVNKNPNQNFQVAPVPQIKNAPFKLTGAKVTGIALSSFSKNFTTAFIAASQMATGDFAKKLANVLGVAPARRDLLAQVPKDAYSPTFYASALYARSWLDPSPEDTDNIFRTMVDSVLSNNMIPINAVRDAGAKLSLLLLR</sequence>
<dbReference type="EMBL" id="MFUG01000007">
    <property type="protein sequence ID" value="OGI76203.1"/>
    <property type="molecule type" value="Genomic_DNA"/>
</dbReference>